<dbReference type="AlphaFoldDB" id="A0A4C1WV14"/>
<accession>A0A4C1WV14</accession>
<sequence>MALLPNESRTAKLQKDCKISPDCVISDAVTAYGENDKSRSHQSDGYFILVLCKKTFLIMRVRAAGASRIQFGFSLSPLSSARCPLECLSRIAPGEAESRTTGSTIMKQWWESGAVNGYCHRRGGEDRDQQLNVFLEARNEWFNLV</sequence>
<dbReference type="Proteomes" id="UP000299102">
    <property type="component" value="Unassembled WGS sequence"/>
</dbReference>
<organism evidence="1 2">
    <name type="scientific">Eumeta variegata</name>
    <name type="common">Bagworm moth</name>
    <name type="synonym">Eumeta japonica</name>
    <dbReference type="NCBI Taxonomy" id="151549"/>
    <lineage>
        <taxon>Eukaryota</taxon>
        <taxon>Metazoa</taxon>
        <taxon>Ecdysozoa</taxon>
        <taxon>Arthropoda</taxon>
        <taxon>Hexapoda</taxon>
        <taxon>Insecta</taxon>
        <taxon>Pterygota</taxon>
        <taxon>Neoptera</taxon>
        <taxon>Endopterygota</taxon>
        <taxon>Lepidoptera</taxon>
        <taxon>Glossata</taxon>
        <taxon>Ditrysia</taxon>
        <taxon>Tineoidea</taxon>
        <taxon>Psychidae</taxon>
        <taxon>Oiketicinae</taxon>
        <taxon>Eumeta</taxon>
    </lineage>
</organism>
<comment type="caution">
    <text evidence="1">The sequence shown here is derived from an EMBL/GenBank/DDBJ whole genome shotgun (WGS) entry which is preliminary data.</text>
</comment>
<evidence type="ECO:0000313" key="2">
    <source>
        <dbReference type="Proteomes" id="UP000299102"/>
    </source>
</evidence>
<protein>
    <submittedName>
        <fullName evidence="1">Uncharacterized protein</fullName>
    </submittedName>
</protein>
<dbReference type="EMBL" id="BGZK01000666">
    <property type="protein sequence ID" value="GBP55376.1"/>
    <property type="molecule type" value="Genomic_DNA"/>
</dbReference>
<gene>
    <name evidence="1" type="ORF">EVAR_31896_1</name>
</gene>
<proteinExistence type="predicted"/>
<name>A0A4C1WV14_EUMVA</name>
<keyword evidence="2" id="KW-1185">Reference proteome</keyword>
<reference evidence="1 2" key="1">
    <citation type="journal article" date="2019" name="Commun. Biol.">
        <title>The bagworm genome reveals a unique fibroin gene that provides high tensile strength.</title>
        <authorList>
            <person name="Kono N."/>
            <person name="Nakamura H."/>
            <person name="Ohtoshi R."/>
            <person name="Tomita M."/>
            <person name="Numata K."/>
            <person name="Arakawa K."/>
        </authorList>
    </citation>
    <scope>NUCLEOTIDE SEQUENCE [LARGE SCALE GENOMIC DNA]</scope>
</reference>
<evidence type="ECO:0000313" key="1">
    <source>
        <dbReference type="EMBL" id="GBP55376.1"/>
    </source>
</evidence>